<reference evidence="2" key="1">
    <citation type="submission" date="2018-06" db="EMBL/GenBank/DDBJ databases">
        <authorList>
            <person name="Zhirakovskaya E."/>
        </authorList>
    </citation>
    <scope>NUCLEOTIDE SEQUENCE</scope>
</reference>
<dbReference type="AlphaFoldDB" id="A0A3B1CKY1"/>
<feature type="domain" description="Secretion system C-terminal sorting" evidence="1">
    <location>
        <begin position="582"/>
        <end position="662"/>
    </location>
</feature>
<protein>
    <recommendedName>
        <fullName evidence="1">Secretion system C-terminal sorting domain-containing protein</fullName>
    </recommendedName>
</protein>
<evidence type="ECO:0000259" key="1">
    <source>
        <dbReference type="Pfam" id="PF18962"/>
    </source>
</evidence>
<accession>A0A3B1CKY1</accession>
<proteinExistence type="predicted"/>
<dbReference type="NCBIfam" id="TIGR04183">
    <property type="entry name" value="Por_Secre_tail"/>
    <property type="match status" value="1"/>
</dbReference>
<name>A0A3B1CKY1_9ZZZZ</name>
<organism evidence="2">
    <name type="scientific">hydrothermal vent metagenome</name>
    <dbReference type="NCBI Taxonomy" id="652676"/>
    <lineage>
        <taxon>unclassified sequences</taxon>
        <taxon>metagenomes</taxon>
        <taxon>ecological metagenomes</taxon>
    </lineage>
</organism>
<sequence>AVNSNGDFAATWQSSKKYDGKTLMQQFDKNGNKVDTTIIFPNGSMLHPKLEYLNNEKLVLAWTEVSFQYDNNRVCVQLLSESGTPIGDVITVDSDTAHSFGNLALSASTDDQFIITWERENNIFAQRYSNNGASIGETLVVNHNNEIAYRYEPAISANINGEFIITWATLLGNFSDITFQQYTETGEQINDNRSAIIGASGSSQSNSVIEVSSDGKYVIAWEDEKEGYASICAKIYDEQNQPISDEIKLVDNGVNSDQIRPSIAINGNDKVLIIWYGRREDGFENIYGQFLSLNGEKIGSNIKISDSENNWGAEVGSGGNDDFVVTWNRYTESGVGNGIYGQRLNPNGEKLGANFRVSEDGYGGSRSSVAVNSDNSFIVTWKGSQPDRGTVVLARRFTSEAVPLGKSFIVTKAERPDTPQSQVAPVIIDSSGNTTICWTEYQSGYDRKILFSKYESNGQLSISNKVLNGPLPTREWFSKIAIDDNGDDFIVVWEEFINGSYDILAQQVGDSMGEIFRITNTSDGIQSLPNLKVKNDKIYSTWTDNRLENSGFDIWANVLSWDSPTDVKDVNTIKEYKLSQNYPNPFNPSTTIKYSIPNVGAGHAPTVQLKVYDVLGREVATLVNKEQSAGNYEIQFDASNLTSGIYFYKMQSGKFVESRKMILVK</sequence>
<dbReference type="EMBL" id="UOGD01000247">
    <property type="protein sequence ID" value="VAX23300.1"/>
    <property type="molecule type" value="Genomic_DNA"/>
</dbReference>
<evidence type="ECO:0000313" key="2">
    <source>
        <dbReference type="EMBL" id="VAX23300.1"/>
    </source>
</evidence>
<dbReference type="InterPro" id="IPR026444">
    <property type="entry name" value="Secre_tail"/>
</dbReference>
<dbReference type="Gene3D" id="2.60.40.4070">
    <property type="match status" value="1"/>
</dbReference>
<gene>
    <name evidence="2" type="ORF">MNBD_IGNAVI01-487</name>
</gene>
<dbReference type="Pfam" id="PF18962">
    <property type="entry name" value="Por_Secre_tail"/>
    <property type="match status" value="1"/>
</dbReference>
<feature type="non-terminal residue" evidence="2">
    <location>
        <position position="1"/>
    </location>
</feature>